<evidence type="ECO:0000256" key="1">
    <source>
        <dbReference type="ARBA" id="ARBA00004196"/>
    </source>
</evidence>
<accession>A0A6S6SQB0</accession>
<dbReference type="GO" id="GO:0016491">
    <property type="term" value="F:oxidoreductase activity"/>
    <property type="evidence" value="ECO:0007669"/>
    <property type="project" value="InterPro"/>
</dbReference>
<evidence type="ECO:0000256" key="5">
    <source>
        <dbReference type="SAM" id="SignalP"/>
    </source>
</evidence>
<evidence type="ECO:0000256" key="3">
    <source>
        <dbReference type="ARBA" id="ARBA00023157"/>
    </source>
</evidence>
<protein>
    <submittedName>
        <fullName evidence="7">Thioredoxin family protein</fullName>
    </submittedName>
</protein>
<dbReference type="GO" id="GO:0030313">
    <property type="term" value="C:cell envelope"/>
    <property type="evidence" value="ECO:0007669"/>
    <property type="project" value="UniProtKB-SubCell"/>
</dbReference>
<evidence type="ECO:0000256" key="2">
    <source>
        <dbReference type="ARBA" id="ARBA00022748"/>
    </source>
</evidence>
<evidence type="ECO:0000259" key="6">
    <source>
        <dbReference type="PROSITE" id="PS51352"/>
    </source>
</evidence>
<name>A0A6S6SQB0_9BACT</name>
<keyword evidence="2" id="KW-0201">Cytochrome c-type biogenesis</keyword>
<keyword evidence="3" id="KW-1015">Disulfide bond</keyword>
<evidence type="ECO:0000256" key="4">
    <source>
        <dbReference type="ARBA" id="ARBA00023284"/>
    </source>
</evidence>
<dbReference type="PROSITE" id="PS51352">
    <property type="entry name" value="THIOREDOXIN_2"/>
    <property type="match status" value="1"/>
</dbReference>
<dbReference type="AlphaFoldDB" id="A0A6S6SQB0"/>
<organism evidence="7">
    <name type="scientific">uncultured Sulfurovum sp</name>
    <dbReference type="NCBI Taxonomy" id="269237"/>
    <lineage>
        <taxon>Bacteria</taxon>
        <taxon>Pseudomonadati</taxon>
        <taxon>Campylobacterota</taxon>
        <taxon>Epsilonproteobacteria</taxon>
        <taxon>Campylobacterales</taxon>
        <taxon>Sulfurovaceae</taxon>
        <taxon>Sulfurovum</taxon>
        <taxon>environmental samples</taxon>
    </lineage>
</organism>
<feature type="signal peptide" evidence="5">
    <location>
        <begin position="1"/>
        <end position="18"/>
    </location>
</feature>
<feature type="chain" id="PRO_5028229837" evidence="5">
    <location>
        <begin position="19"/>
        <end position="147"/>
    </location>
</feature>
<dbReference type="Pfam" id="PF00578">
    <property type="entry name" value="AhpC-TSA"/>
    <property type="match status" value="1"/>
</dbReference>
<dbReference type="InterPro" id="IPR050553">
    <property type="entry name" value="Thioredoxin_ResA/DsbE_sf"/>
</dbReference>
<proteinExistence type="predicted"/>
<reference evidence="7" key="1">
    <citation type="submission" date="2020-01" db="EMBL/GenBank/DDBJ databases">
        <authorList>
            <person name="Meier V. D."/>
            <person name="Meier V D."/>
        </authorList>
    </citation>
    <scope>NUCLEOTIDE SEQUENCE</scope>
    <source>
        <strain evidence="7">HLG_WM_MAG_04</strain>
    </source>
</reference>
<dbReference type="InterPro" id="IPR036249">
    <property type="entry name" value="Thioredoxin-like_sf"/>
</dbReference>
<dbReference type="CDD" id="cd02966">
    <property type="entry name" value="TlpA_like_family"/>
    <property type="match status" value="1"/>
</dbReference>
<dbReference type="InterPro" id="IPR013766">
    <property type="entry name" value="Thioredoxin_domain"/>
</dbReference>
<comment type="subcellular location">
    <subcellularLocation>
        <location evidence="1">Cell envelope</location>
    </subcellularLocation>
</comment>
<dbReference type="Gene3D" id="3.40.30.10">
    <property type="entry name" value="Glutaredoxin"/>
    <property type="match status" value="1"/>
</dbReference>
<evidence type="ECO:0000313" key="7">
    <source>
        <dbReference type="EMBL" id="CAA6807180.1"/>
    </source>
</evidence>
<keyword evidence="5" id="KW-0732">Signal</keyword>
<dbReference type="PANTHER" id="PTHR42852">
    <property type="entry name" value="THIOL:DISULFIDE INTERCHANGE PROTEIN DSBE"/>
    <property type="match status" value="1"/>
</dbReference>
<sequence>MFKKTLYALLFSTLSLMAIETGETLAQKIQTQLKMEKDEVYVINFFASWCKSCKKELPLVNKIHRNQISKVIGINVDKNKENGEAFVKELELTFPIIYDEEKTLVESFDPLGFPAIYYVKNNKVLHRIFGAVDDIDEQITADLKEIE</sequence>
<dbReference type="GO" id="GO:0016209">
    <property type="term" value="F:antioxidant activity"/>
    <property type="evidence" value="ECO:0007669"/>
    <property type="project" value="InterPro"/>
</dbReference>
<dbReference type="EMBL" id="CACVAX010000016">
    <property type="protein sequence ID" value="CAA6807180.1"/>
    <property type="molecule type" value="Genomic_DNA"/>
</dbReference>
<dbReference type="InterPro" id="IPR000866">
    <property type="entry name" value="AhpC/TSA"/>
</dbReference>
<keyword evidence="4" id="KW-0676">Redox-active center</keyword>
<dbReference type="GO" id="GO:0017004">
    <property type="term" value="P:cytochrome complex assembly"/>
    <property type="evidence" value="ECO:0007669"/>
    <property type="project" value="UniProtKB-KW"/>
</dbReference>
<feature type="domain" description="Thioredoxin" evidence="6">
    <location>
        <begin position="5"/>
        <end position="147"/>
    </location>
</feature>
<dbReference type="PANTHER" id="PTHR42852:SF6">
    <property type="entry name" value="THIOL:DISULFIDE INTERCHANGE PROTEIN DSBE"/>
    <property type="match status" value="1"/>
</dbReference>
<gene>
    <name evidence="7" type="ORF">HELGO_WM14079</name>
</gene>
<dbReference type="SUPFAM" id="SSF52833">
    <property type="entry name" value="Thioredoxin-like"/>
    <property type="match status" value="1"/>
</dbReference>